<feature type="compositionally biased region" description="Polar residues" evidence="7">
    <location>
        <begin position="327"/>
        <end position="339"/>
    </location>
</feature>
<dbReference type="AlphaFoldDB" id="A0AA88DUB9"/>
<dbReference type="PROSITE" id="PS50090">
    <property type="entry name" value="MYB_LIKE"/>
    <property type="match status" value="1"/>
</dbReference>
<evidence type="ECO:0000256" key="4">
    <source>
        <dbReference type="ARBA" id="ARBA00023125"/>
    </source>
</evidence>
<evidence type="ECO:0000313" key="10">
    <source>
        <dbReference type="EMBL" id="GMN61748.1"/>
    </source>
</evidence>
<evidence type="ECO:0000313" key="11">
    <source>
        <dbReference type="Proteomes" id="UP001187192"/>
    </source>
</evidence>
<feature type="compositionally biased region" description="Acidic residues" evidence="7">
    <location>
        <begin position="239"/>
        <end position="248"/>
    </location>
</feature>
<evidence type="ECO:0000256" key="7">
    <source>
        <dbReference type="SAM" id="MobiDB-lite"/>
    </source>
</evidence>
<feature type="domain" description="HTH myb-type" evidence="9">
    <location>
        <begin position="1"/>
        <end position="42"/>
    </location>
</feature>
<evidence type="ECO:0000256" key="2">
    <source>
        <dbReference type="ARBA" id="ARBA00022737"/>
    </source>
</evidence>
<dbReference type="Pfam" id="PF00249">
    <property type="entry name" value="Myb_DNA-binding"/>
    <property type="match status" value="1"/>
</dbReference>
<dbReference type="InterPro" id="IPR001005">
    <property type="entry name" value="SANT/Myb"/>
</dbReference>
<sequence length="374" mass="40714">MLVEYVKKKGEGNWNAVQKNTGLSRCGKSCRLRWANHLRPNLKKCSVSPDEERIIIDLHSKLGNKWARMASQVPLSPLPSFSLLFPGTSCENEETPKSRSSSLPSRTTPPPPPPPTTTTTSTRTSPNYTKSPTFSSMLTGPPVDSLGRLLATELPSTQTPASSDVSGGGDLGLMGRTERSSCNTAHDECYDFLSRESRSGNSGLLDDLLVEARVLSRAKQRNGVSYEEAEKGKCVAREESEEEEEEEEGGVRSESVLKNSHETSTGDDENRTENFSSCDQSSIGIEPSEDPLDVSSMDDDLMSLLNNFPTSMPDPDWYPGGGEDISNMETYASTSTSGDARQDVAVPQDASPSRVGKHDKSLNSCYWNNMPGIC</sequence>
<dbReference type="SUPFAM" id="SSF46689">
    <property type="entry name" value="Homeodomain-like"/>
    <property type="match status" value="1"/>
</dbReference>
<dbReference type="GO" id="GO:0003677">
    <property type="term" value="F:DNA binding"/>
    <property type="evidence" value="ECO:0007669"/>
    <property type="project" value="UniProtKB-KW"/>
</dbReference>
<keyword evidence="5" id="KW-0804">Transcription</keyword>
<feature type="compositionally biased region" description="Polar residues" evidence="7">
    <location>
        <begin position="273"/>
        <end position="283"/>
    </location>
</feature>
<protein>
    <submittedName>
        <fullName evidence="10">Uncharacterized protein</fullName>
    </submittedName>
</protein>
<feature type="region of interest" description="Disordered" evidence="7">
    <location>
        <begin position="220"/>
        <end position="297"/>
    </location>
</feature>
<reference evidence="10" key="1">
    <citation type="submission" date="2023-07" db="EMBL/GenBank/DDBJ databases">
        <title>draft genome sequence of fig (Ficus carica).</title>
        <authorList>
            <person name="Takahashi T."/>
            <person name="Nishimura K."/>
        </authorList>
    </citation>
    <scope>NUCLEOTIDE SEQUENCE</scope>
</reference>
<keyword evidence="2" id="KW-0677">Repeat</keyword>
<evidence type="ECO:0000256" key="3">
    <source>
        <dbReference type="ARBA" id="ARBA00023015"/>
    </source>
</evidence>
<accession>A0AA88DUB9</accession>
<comment type="caution">
    <text evidence="10">The sequence shown here is derived from an EMBL/GenBank/DDBJ whole genome shotgun (WGS) entry which is preliminary data.</text>
</comment>
<dbReference type="EMBL" id="BTGU01000117">
    <property type="protein sequence ID" value="GMN61748.1"/>
    <property type="molecule type" value="Genomic_DNA"/>
</dbReference>
<proteinExistence type="predicted"/>
<keyword evidence="11" id="KW-1185">Reference proteome</keyword>
<evidence type="ECO:0000256" key="6">
    <source>
        <dbReference type="ARBA" id="ARBA00023242"/>
    </source>
</evidence>
<comment type="subcellular location">
    <subcellularLocation>
        <location evidence="1">Nucleus</location>
    </subcellularLocation>
</comment>
<evidence type="ECO:0000256" key="5">
    <source>
        <dbReference type="ARBA" id="ARBA00023163"/>
    </source>
</evidence>
<evidence type="ECO:0000259" key="8">
    <source>
        <dbReference type="PROSITE" id="PS50090"/>
    </source>
</evidence>
<dbReference type="CDD" id="cd00167">
    <property type="entry name" value="SANT"/>
    <property type="match status" value="1"/>
</dbReference>
<dbReference type="InterPro" id="IPR017930">
    <property type="entry name" value="Myb_dom"/>
</dbReference>
<feature type="compositionally biased region" description="Basic and acidic residues" evidence="7">
    <location>
        <begin position="228"/>
        <end position="238"/>
    </location>
</feature>
<dbReference type="GO" id="GO:0005634">
    <property type="term" value="C:nucleus"/>
    <property type="evidence" value="ECO:0007669"/>
    <property type="project" value="UniProtKB-SubCell"/>
</dbReference>
<gene>
    <name evidence="10" type="ORF">TIFTF001_030834</name>
</gene>
<dbReference type="SMART" id="SM00717">
    <property type="entry name" value="SANT"/>
    <property type="match status" value="2"/>
</dbReference>
<keyword evidence="3" id="KW-0805">Transcription regulation</keyword>
<keyword evidence="6" id="KW-0539">Nucleus</keyword>
<dbReference type="Proteomes" id="UP001187192">
    <property type="component" value="Unassembled WGS sequence"/>
</dbReference>
<dbReference type="PANTHER" id="PTHR47995">
    <property type="entry name" value="TRANSCRIPTION FACTOR MYB33-RELATED"/>
    <property type="match status" value="1"/>
</dbReference>
<feature type="compositionally biased region" description="Low complexity" evidence="7">
    <location>
        <begin position="117"/>
        <end position="126"/>
    </location>
</feature>
<feature type="compositionally biased region" description="Acidic residues" evidence="7">
    <location>
        <begin position="287"/>
        <end position="297"/>
    </location>
</feature>
<dbReference type="Gene3D" id="1.10.10.60">
    <property type="entry name" value="Homeodomain-like"/>
    <property type="match status" value="2"/>
</dbReference>
<dbReference type="PANTHER" id="PTHR47995:SF18">
    <property type="entry name" value="TRANSCRIPTION FACTOR MYB65"/>
    <property type="match status" value="1"/>
</dbReference>
<organism evidence="10 11">
    <name type="scientific">Ficus carica</name>
    <name type="common">Common fig</name>
    <dbReference type="NCBI Taxonomy" id="3494"/>
    <lineage>
        <taxon>Eukaryota</taxon>
        <taxon>Viridiplantae</taxon>
        <taxon>Streptophyta</taxon>
        <taxon>Embryophyta</taxon>
        <taxon>Tracheophyta</taxon>
        <taxon>Spermatophyta</taxon>
        <taxon>Magnoliopsida</taxon>
        <taxon>eudicotyledons</taxon>
        <taxon>Gunneridae</taxon>
        <taxon>Pentapetalae</taxon>
        <taxon>rosids</taxon>
        <taxon>fabids</taxon>
        <taxon>Rosales</taxon>
        <taxon>Moraceae</taxon>
        <taxon>Ficeae</taxon>
        <taxon>Ficus</taxon>
    </lineage>
</organism>
<evidence type="ECO:0000259" key="9">
    <source>
        <dbReference type="PROSITE" id="PS51294"/>
    </source>
</evidence>
<feature type="compositionally biased region" description="Pro residues" evidence="7">
    <location>
        <begin position="107"/>
        <end position="116"/>
    </location>
</feature>
<feature type="region of interest" description="Disordered" evidence="7">
    <location>
        <begin position="310"/>
        <end position="361"/>
    </location>
</feature>
<dbReference type="InterPro" id="IPR009057">
    <property type="entry name" value="Homeodomain-like_sf"/>
</dbReference>
<dbReference type="PROSITE" id="PS51294">
    <property type="entry name" value="HTH_MYB"/>
    <property type="match status" value="1"/>
</dbReference>
<name>A0AA88DUB9_FICCA</name>
<feature type="compositionally biased region" description="Polar residues" evidence="7">
    <location>
        <begin position="127"/>
        <end position="138"/>
    </location>
</feature>
<feature type="domain" description="Myb-like" evidence="8">
    <location>
        <begin position="1"/>
        <end position="38"/>
    </location>
</feature>
<evidence type="ECO:0000256" key="1">
    <source>
        <dbReference type="ARBA" id="ARBA00004123"/>
    </source>
</evidence>
<keyword evidence="4" id="KW-0238">DNA-binding</keyword>
<dbReference type="FunFam" id="1.10.10.60:FF:001081">
    <property type="match status" value="1"/>
</dbReference>
<feature type="region of interest" description="Disordered" evidence="7">
    <location>
        <begin position="86"/>
        <end position="145"/>
    </location>
</feature>